<dbReference type="GeneTree" id="ENSGT00940000162428"/>
<keyword evidence="6" id="KW-1185">Reference proteome</keyword>
<reference evidence="5" key="1">
    <citation type="submission" date="2025-08" db="UniProtKB">
        <authorList>
            <consortium name="Ensembl"/>
        </authorList>
    </citation>
    <scope>IDENTIFICATION</scope>
</reference>
<dbReference type="GO" id="GO:0097169">
    <property type="term" value="C:AIM2 inflammasome complex"/>
    <property type="evidence" value="ECO:0007669"/>
    <property type="project" value="TreeGrafter"/>
</dbReference>
<sequence length="295" mass="32935">PQQRRRAGPLNSSSALSSSRQRSCVVMTRMALLITNVHFDKENDRDGAEKDEEDMSKLLISLGYNVERHRDLSGAMDEAVKRFSKDPRLATTDSVFVVIMSHGVKGAIVGVHHCDGVPDQFPIDNIYKHLDTIRCPKLINKPKVIIIQACRGVDDGSAIVCDGPGSVPEQAPVVQVDAALPPHLADEVDADIEEDAIHREHKEKDMVSLLSCTADTVSYRHSQKGSFLIQHLVEIFKHHAHEDHIDELFRKCPSLMRMSGCLMDSLTFLSIQIELTSTNRMWLFHPSVCSPSHRS</sequence>
<dbReference type="GO" id="GO:0006508">
    <property type="term" value="P:proteolysis"/>
    <property type="evidence" value="ECO:0007669"/>
    <property type="project" value="InterPro"/>
</dbReference>
<dbReference type="InterPro" id="IPR029030">
    <property type="entry name" value="Caspase-like_dom_sf"/>
</dbReference>
<evidence type="ECO:0000313" key="5">
    <source>
        <dbReference type="Ensembl" id="ENSGMOP00000069098.1"/>
    </source>
</evidence>
<dbReference type="Pfam" id="PF00656">
    <property type="entry name" value="Peptidase_C14"/>
    <property type="match status" value="1"/>
</dbReference>
<evidence type="ECO:0000259" key="4">
    <source>
        <dbReference type="PROSITE" id="PS50208"/>
    </source>
</evidence>
<dbReference type="GO" id="GO:0007165">
    <property type="term" value="P:signal transduction"/>
    <property type="evidence" value="ECO:0007669"/>
    <property type="project" value="InterPro"/>
</dbReference>
<dbReference type="InterPro" id="IPR001309">
    <property type="entry name" value="Pept_C14_p20"/>
</dbReference>
<accession>A0A8C5D384</accession>
<dbReference type="Ensembl" id="ENSGMOT00000046136.1">
    <property type="protein sequence ID" value="ENSGMOP00000069098.1"/>
    <property type="gene ID" value="ENSGMOG00000018553.2"/>
</dbReference>
<comment type="similarity">
    <text evidence="1 2">Belongs to the peptidase C14A family.</text>
</comment>
<reference evidence="5" key="2">
    <citation type="submission" date="2025-09" db="UniProtKB">
        <authorList>
            <consortium name="Ensembl"/>
        </authorList>
    </citation>
    <scope>IDENTIFICATION</scope>
</reference>
<dbReference type="PROSITE" id="PS50208">
    <property type="entry name" value="CASPASE_P20"/>
    <property type="match status" value="1"/>
</dbReference>
<dbReference type="SUPFAM" id="SSF52129">
    <property type="entry name" value="Caspase-like"/>
    <property type="match status" value="1"/>
</dbReference>
<evidence type="ECO:0000259" key="3">
    <source>
        <dbReference type="PROSITE" id="PS50207"/>
    </source>
</evidence>
<dbReference type="PROSITE" id="PS01122">
    <property type="entry name" value="CASPASE_CYS"/>
    <property type="match status" value="1"/>
</dbReference>
<dbReference type="GO" id="GO:0072557">
    <property type="term" value="C:IPAF inflammasome complex"/>
    <property type="evidence" value="ECO:0007669"/>
    <property type="project" value="TreeGrafter"/>
</dbReference>
<organism evidence="5 6">
    <name type="scientific">Gadus morhua</name>
    <name type="common">Atlantic cod</name>
    <dbReference type="NCBI Taxonomy" id="8049"/>
    <lineage>
        <taxon>Eukaryota</taxon>
        <taxon>Metazoa</taxon>
        <taxon>Chordata</taxon>
        <taxon>Craniata</taxon>
        <taxon>Vertebrata</taxon>
        <taxon>Euteleostomi</taxon>
        <taxon>Actinopterygii</taxon>
        <taxon>Neopterygii</taxon>
        <taxon>Teleostei</taxon>
        <taxon>Neoteleostei</taxon>
        <taxon>Acanthomorphata</taxon>
        <taxon>Zeiogadaria</taxon>
        <taxon>Gadariae</taxon>
        <taxon>Gadiformes</taxon>
        <taxon>Gadoidei</taxon>
        <taxon>Gadidae</taxon>
        <taxon>Gadus</taxon>
    </lineage>
</organism>
<evidence type="ECO:0000256" key="1">
    <source>
        <dbReference type="ARBA" id="ARBA00010134"/>
    </source>
</evidence>
<dbReference type="InterPro" id="IPR002398">
    <property type="entry name" value="Pept_C14"/>
</dbReference>
<dbReference type="Gene3D" id="3.40.50.1460">
    <property type="match status" value="1"/>
</dbReference>
<evidence type="ECO:0000256" key="2">
    <source>
        <dbReference type="RuleBase" id="RU003971"/>
    </source>
</evidence>
<feature type="domain" description="Caspase family p20" evidence="4">
    <location>
        <begin position="27"/>
        <end position="154"/>
    </location>
</feature>
<dbReference type="GO" id="GO:0004197">
    <property type="term" value="F:cysteine-type endopeptidase activity"/>
    <property type="evidence" value="ECO:0007669"/>
    <property type="project" value="InterPro"/>
</dbReference>
<dbReference type="Proteomes" id="UP000694546">
    <property type="component" value="Chromosome 16"/>
</dbReference>
<dbReference type="InterPro" id="IPR033139">
    <property type="entry name" value="Caspase_cys_AS"/>
</dbReference>
<dbReference type="AlphaFoldDB" id="A0A8C5D384"/>
<dbReference type="SMART" id="SM00115">
    <property type="entry name" value="CASc"/>
    <property type="match status" value="1"/>
</dbReference>
<dbReference type="PRINTS" id="PR00376">
    <property type="entry name" value="IL1BCENZYME"/>
</dbReference>
<name>A0A8C5D384_GADMO</name>
<feature type="domain" description="Caspase family p10" evidence="3">
    <location>
        <begin position="196"/>
        <end position="251"/>
    </location>
</feature>
<evidence type="ECO:0000313" key="6">
    <source>
        <dbReference type="Proteomes" id="UP000694546"/>
    </source>
</evidence>
<dbReference type="InterPro" id="IPR011600">
    <property type="entry name" value="Pept_C14_caspase"/>
</dbReference>
<dbReference type="GO" id="GO:0050727">
    <property type="term" value="P:regulation of inflammatory response"/>
    <property type="evidence" value="ECO:0007669"/>
    <property type="project" value="TreeGrafter"/>
</dbReference>
<dbReference type="InterPro" id="IPR002138">
    <property type="entry name" value="Pept_C14_p10"/>
</dbReference>
<dbReference type="GO" id="GO:0072559">
    <property type="term" value="C:NLRP3 inflammasome complex"/>
    <property type="evidence" value="ECO:0007669"/>
    <property type="project" value="TreeGrafter"/>
</dbReference>
<dbReference type="PANTHER" id="PTHR47901">
    <property type="entry name" value="CASPASE RECRUITMENT DOMAIN-CONTAINING PROTEIN 18"/>
    <property type="match status" value="1"/>
</dbReference>
<protein>
    <recommendedName>
        <fullName evidence="7">Caspase 1</fullName>
    </recommendedName>
</protein>
<dbReference type="InterPro" id="IPR015917">
    <property type="entry name" value="Pept_C14A"/>
</dbReference>
<evidence type="ECO:0008006" key="7">
    <source>
        <dbReference type="Google" id="ProtNLM"/>
    </source>
</evidence>
<dbReference type="PANTHER" id="PTHR47901:SF3">
    <property type="entry name" value="CASPASE-1"/>
    <property type="match status" value="1"/>
</dbReference>
<dbReference type="PROSITE" id="PS50207">
    <property type="entry name" value="CASPASE_P10"/>
    <property type="match status" value="1"/>
</dbReference>
<proteinExistence type="inferred from homology"/>